<dbReference type="EMBL" id="OUNR01000022">
    <property type="protein sequence ID" value="SPP66820.1"/>
    <property type="molecule type" value="Genomic_DNA"/>
</dbReference>
<keyword evidence="3" id="KW-0067">ATP-binding</keyword>
<dbReference type="InterPro" id="IPR027417">
    <property type="entry name" value="P-loop_NTPase"/>
</dbReference>
<dbReference type="InterPro" id="IPR007831">
    <property type="entry name" value="T2SS_GspE_N"/>
</dbReference>
<dbReference type="SUPFAM" id="SSF55781">
    <property type="entry name" value="GAF domain-like"/>
    <property type="match status" value="1"/>
</dbReference>
<reference evidence="6" key="1">
    <citation type="submission" date="2018-04" db="EMBL/GenBank/DDBJ databases">
        <authorList>
            <person name="Lucker S."/>
            <person name="Sakoula D."/>
        </authorList>
    </citation>
    <scope>NUCLEOTIDE SEQUENCE [LARGE SCALE GENOMIC DNA]</scope>
</reference>
<dbReference type="RefSeq" id="WP_121990936.1">
    <property type="nucleotide sequence ID" value="NZ_OUNR01000022.1"/>
</dbReference>
<sequence length="776" mass="86750">MQSKPMPNNLQELQHKGEFAEHVKKITAQINAASDLDQILLDLHKDILSLFDAEDLTLFAFDSDKKEIFSKALQVDGVQEVRIPISEQSLAGFCAKYLRPVNIADAYNMAELQGIHPALLHDTSYDKNTGFKTKQVLTYPIVADNKYLMGVLQLLNKKSGSRFTRKDEESVAEIAKALGIAFFNLRKSTKKNPTKFDHLIGSGKITQNDMENVLAEARKGASDLESLLIEKYKVPKLDIGKSFAQFYKCPYIEFSDRTLVDIELLKNLNVDYLRKNHWMPLKRDRTAIEILTDDPGDLDRVQDIKRTFPGLNIRFAVSLRRDIIQFLASATGHTDVGGSSGGRKLDENVSDILGELVTESQAEALEEASAGGGLDENDSAIVRLANQIIADAFRQNASDIHIEPYGEKRETLVRFRVDGDCFEYMKIPQSYRRAIVSRLKIMASLDIAERRKPQDGKIKFKLTETKEIELRVATIPTSGYNEDVVMRILAASEPLPLDKMGFSDRNLKGIKDISEKPYGIILCVGPTGSGKTTTLHSVLGNINTPDIKIWTAEDPVEITQYGLRQVQVQPKIGFTFANAMRAFLRADPDVIMVGEMRDKETADTGIEASLTGHLVLSTLHTNSAVETVTRLLDMGCDPFSFADAMLGVLAQRLARRICKDCKEQYAGTPEEYEELRQGYGADRWDKLGIKQDASFRLSRGKGCEVCNRTGYKGRVALHELLLGSDNIKRMVQQKARTEDMLHRAMDEGMTTLVQDGIQKVLLGQTSYKEVKAVAIK</sequence>
<dbReference type="InterPro" id="IPR029016">
    <property type="entry name" value="GAF-like_dom_sf"/>
</dbReference>
<dbReference type="Proteomes" id="UP000248168">
    <property type="component" value="Unassembled WGS sequence"/>
</dbReference>
<dbReference type="GO" id="GO:0005886">
    <property type="term" value="C:plasma membrane"/>
    <property type="evidence" value="ECO:0007669"/>
    <property type="project" value="TreeGrafter"/>
</dbReference>
<feature type="domain" description="Bacterial type II secretion system protein E" evidence="4">
    <location>
        <begin position="584"/>
        <end position="598"/>
    </location>
</feature>
<dbReference type="AlphaFoldDB" id="A0A330LHZ4"/>
<evidence type="ECO:0000256" key="2">
    <source>
        <dbReference type="ARBA" id="ARBA00022741"/>
    </source>
</evidence>
<dbReference type="Gene3D" id="3.40.50.300">
    <property type="entry name" value="P-loop containing nucleotide triphosphate hydrolases"/>
    <property type="match status" value="1"/>
</dbReference>
<evidence type="ECO:0000313" key="5">
    <source>
        <dbReference type="EMBL" id="SPP66820.1"/>
    </source>
</evidence>
<dbReference type="SMART" id="SM00065">
    <property type="entry name" value="GAF"/>
    <property type="match status" value="1"/>
</dbReference>
<dbReference type="Pfam" id="PF05157">
    <property type="entry name" value="MshEN"/>
    <property type="match status" value="1"/>
</dbReference>
<dbReference type="InterPro" id="IPR001482">
    <property type="entry name" value="T2SS/T4SS_dom"/>
</dbReference>
<evidence type="ECO:0000256" key="1">
    <source>
        <dbReference type="ARBA" id="ARBA00006611"/>
    </source>
</evidence>
<organism evidence="5 6">
    <name type="scientific">Nitrospira lenta</name>
    <dbReference type="NCBI Taxonomy" id="1436998"/>
    <lineage>
        <taxon>Bacteria</taxon>
        <taxon>Pseudomonadati</taxon>
        <taxon>Nitrospirota</taxon>
        <taxon>Nitrospiria</taxon>
        <taxon>Nitrospirales</taxon>
        <taxon>Nitrospiraceae</taxon>
        <taxon>Nitrospira</taxon>
    </lineage>
</organism>
<comment type="similarity">
    <text evidence="1">Belongs to the GSP E family.</text>
</comment>
<protein>
    <submittedName>
        <fullName evidence="5">General secretion pathway protein E, contains GAF domain</fullName>
    </submittedName>
</protein>
<dbReference type="InParanoid" id="A0A330LHZ4"/>
<dbReference type="PANTHER" id="PTHR30258">
    <property type="entry name" value="TYPE II SECRETION SYSTEM PROTEIN GSPE-RELATED"/>
    <property type="match status" value="1"/>
</dbReference>
<dbReference type="Gene3D" id="3.30.450.90">
    <property type="match status" value="1"/>
</dbReference>
<dbReference type="SUPFAM" id="SSF52540">
    <property type="entry name" value="P-loop containing nucleoside triphosphate hydrolases"/>
    <property type="match status" value="1"/>
</dbReference>
<accession>A0A330LHZ4</accession>
<gene>
    <name evidence="5" type="primary">gspE</name>
    <name evidence="5" type="ORF">NITLEN_90075</name>
</gene>
<dbReference type="CDD" id="cd01129">
    <property type="entry name" value="PulE-GspE-like"/>
    <property type="match status" value="1"/>
</dbReference>
<keyword evidence="6" id="KW-1185">Reference proteome</keyword>
<dbReference type="GO" id="GO:0005524">
    <property type="term" value="F:ATP binding"/>
    <property type="evidence" value="ECO:0007669"/>
    <property type="project" value="UniProtKB-KW"/>
</dbReference>
<evidence type="ECO:0000313" key="6">
    <source>
        <dbReference type="Proteomes" id="UP000248168"/>
    </source>
</evidence>
<dbReference type="Pfam" id="PF01590">
    <property type="entry name" value="GAF"/>
    <property type="match status" value="1"/>
</dbReference>
<dbReference type="OrthoDB" id="9804785at2"/>
<name>A0A330LHZ4_9BACT</name>
<dbReference type="Gene3D" id="3.30.450.40">
    <property type="match status" value="1"/>
</dbReference>
<dbReference type="Gene3D" id="3.30.300.160">
    <property type="entry name" value="Type II secretion system, protein E, N-terminal domain"/>
    <property type="match status" value="1"/>
</dbReference>
<dbReference type="InterPro" id="IPR037257">
    <property type="entry name" value="T2SS_E_N_sf"/>
</dbReference>
<keyword evidence="2" id="KW-0547">Nucleotide-binding</keyword>
<evidence type="ECO:0000256" key="3">
    <source>
        <dbReference type="ARBA" id="ARBA00022840"/>
    </source>
</evidence>
<dbReference type="PANTHER" id="PTHR30258:SF1">
    <property type="entry name" value="PROTEIN TRANSPORT PROTEIN HOFB HOMOLOG"/>
    <property type="match status" value="1"/>
</dbReference>
<dbReference type="SUPFAM" id="SSF160246">
    <property type="entry name" value="EspE N-terminal domain-like"/>
    <property type="match status" value="1"/>
</dbReference>
<dbReference type="InterPro" id="IPR003018">
    <property type="entry name" value="GAF"/>
</dbReference>
<dbReference type="Pfam" id="PF00437">
    <property type="entry name" value="T2SSE"/>
    <property type="match status" value="1"/>
</dbReference>
<dbReference type="GO" id="GO:0016887">
    <property type="term" value="F:ATP hydrolysis activity"/>
    <property type="evidence" value="ECO:0007669"/>
    <property type="project" value="TreeGrafter"/>
</dbReference>
<evidence type="ECO:0000259" key="4">
    <source>
        <dbReference type="PROSITE" id="PS00662"/>
    </source>
</evidence>
<dbReference type="PROSITE" id="PS00662">
    <property type="entry name" value="T2SP_E"/>
    <property type="match status" value="1"/>
</dbReference>
<proteinExistence type="inferred from homology"/>